<dbReference type="PROSITE" id="PS50076">
    <property type="entry name" value="DNAJ_2"/>
    <property type="match status" value="1"/>
</dbReference>
<dbReference type="PANTHER" id="PTHR31356:SF36">
    <property type="entry name" value="L-ASCORBATE PEROXIDASE 3"/>
    <property type="match status" value="1"/>
</dbReference>
<dbReference type="InterPro" id="IPR001623">
    <property type="entry name" value="DnaJ_domain"/>
</dbReference>
<dbReference type="InterPro" id="IPR008971">
    <property type="entry name" value="HSP40/DnaJ_pept-bd"/>
</dbReference>
<reference evidence="10" key="1">
    <citation type="submission" date="2021-02" db="EMBL/GenBank/DDBJ databases">
        <authorList>
            <person name="Dougan E. K."/>
            <person name="Rhodes N."/>
            <person name="Thang M."/>
            <person name="Chan C."/>
        </authorList>
    </citation>
    <scope>NUCLEOTIDE SEQUENCE</scope>
</reference>
<dbReference type="GO" id="GO:0042744">
    <property type="term" value="P:hydrogen peroxide catabolic process"/>
    <property type="evidence" value="ECO:0007669"/>
    <property type="project" value="TreeGrafter"/>
</dbReference>
<protein>
    <submittedName>
        <fullName evidence="10">CCP1 protein</fullName>
    </submittedName>
</protein>
<dbReference type="InterPro" id="IPR002207">
    <property type="entry name" value="Peroxidase_I"/>
</dbReference>
<dbReference type="GO" id="GO:0034599">
    <property type="term" value="P:cellular response to oxidative stress"/>
    <property type="evidence" value="ECO:0007669"/>
    <property type="project" value="InterPro"/>
</dbReference>
<dbReference type="Proteomes" id="UP000604046">
    <property type="component" value="Unassembled WGS sequence"/>
</dbReference>
<dbReference type="OrthoDB" id="2859658at2759"/>
<evidence type="ECO:0000256" key="2">
    <source>
        <dbReference type="ARBA" id="ARBA00022617"/>
    </source>
</evidence>
<evidence type="ECO:0000256" key="7">
    <source>
        <dbReference type="SAM" id="MobiDB-lite"/>
    </source>
</evidence>
<name>A0A812IHM8_9DINO</name>
<dbReference type="GO" id="GO:0046872">
    <property type="term" value="F:metal ion binding"/>
    <property type="evidence" value="ECO:0007669"/>
    <property type="project" value="UniProtKB-KW"/>
</dbReference>
<accession>A0A812IHM8</accession>
<dbReference type="GO" id="GO:0000302">
    <property type="term" value="P:response to reactive oxygen species"/>
    <property type="evidence" value="ECO:0007669"/>
    <property type="project" value="TreeGrafter"/>
</dbReference>
<dbReference type="GO" id="GO:0004601">
    <property type="term" value="F:peroxidase activity"/>
    <property type="evidence" value="ECO:0007669"/>
    <property type="project" value="UniProtKB-KW"/>
</dbReference>
<dbReference type="SUPFAM" id="SSF49493">
    <property type="entry name" value="HSP40/DnaJ peptide-binding domain"/>
    <property type="match status" value="2"/>
</dbReference>
<dbReference type="InterPro" id="IPR002016">
    <property type="entry name" value="Haem_peroxidase"/>
</dbReference>
<dbReference type="InterPro" id="IPR010255">
    <property type="entry name" value="Haem_peroxidase_sf"/>
</dbReference>
<dbReference type="PRINTS" id="PR00458">
    <property type="entry name" value="PEROXIDASE"/>
</dbReference>
<evidence type="ECO:0000256" key="5">
    <source>
        <dbReference type="ARBA" id="ARBA00023004"/>
    </source>
</evidence>
<evidence type="ECO:0000259" key="9">
    <source>
        <dbReference type="PROSITE" id="PS50873"/>
    </source>
</evidence>
<dbReference type="Pfam" id="PF01556">
    <property type="entry name" value="DnaJ_C"/>
    <property type="match status" value="1"/>
</dbReference>
<dbReference type="Gene3D" id="1.10.520.10">
    <property type="match status" value="1"/>
</dbReference>
<dbReference type="PROSITE" id="PS00436">
    <property type="entry name" value="PEROXIDASE_2"/>
    <property type="match status" value="1"/>
</dbReference>
<feature type="domain" description="J" evidence="8">
    <location>
        <begin position="589"/>
        <end position="657"/>
    </location>
</feature>
<dbReference type="Pfam" id="PF00141">
    <property type="entry name" value="peroxidase"/>
    <property type="match status" value="1"/>
</dbReference>
<keyword evidence="4" id="KW-0560">Oxidoreductase</keyword>
<dbReference type="InterPro" id="IPR002939">
    <property type="entry name" value="DnaJ_C"/>
</dbReference>
<comment type="similarity">
    <text evidence="6">Belongs to the peroxidase family.</text>
</comment>
<proteinExistence type="inferred from homology"/>
<dbReference type="Gene3D" id="1.10.287.110">
    <property type="entry name" value="DnaJ domain"/>
    <property type="match status" value="1"/>
</dbReference>
<evidence type="ECO:0000256" key="6">
    <source>
        <dbReference type="RuleBase" id="RU004241"/>
    </source>
</evidence>
<evidence type="ECO:0000259" key="8">
    <source>
        <dbReference type="PROSITE" id="PS50076"/>
    </source>
</evidence>
<evidence type="ECO:0000256" key="4">
    <source>
        <dbReference type="ARBA" id="ARBA00023002"/>
    </source>
</evidence>
<dbReference type="InterPro" id="IPR019793">
    <property type="entry name" value="Peroxidases_heam-ligand_BS"/>
</dbReference>
<dbReference type="PROSITE" id="PS50873">
    <property type="entry name" value="PEROXIDASE_4"/>
    <property type="match status" value="1"/>
</dbReference>
<evidence type="ECO:0000313" key="11">
    <source>
        <dbReference type="Proteomes" id="UP000604046"/>
    </source>
</evidence>
<dbReference type="InterPro" id="IPR036869">
    <property type="entry name" value="J_dom_sf"/>
</dbReference>
<evidence type="ECO:0000313" key="10">
    <source>
        <dbReference type="EMBL" id="CAE7035654.1"/>
    </source>
</evidence>
<dbReference type="SUPFAM" id="SSF48113">
    <property type="entry name" value="Heme-dependent peroxidases"/>
    <property type="match status" value="1"/>
</dbReference>
<keyword evidence="5" id="KW-0408">Iron</keyword>
<dbReference type="AlphaFoldDB" id="A0A812IHM8"/>
<keyword evidence="2" id="KW-0349">Heme</keyword>
<organism evidence="10 11">
    <name type="scientific">Symbiodinium natans</name>
    <dbReference type="NCBI Taxonomy" id="878477"/>
    <lineage>
        <taxon>Eukaryota</taxon>
        <taxon>Sar</taxon>
        <taxon>Alveolata</taxon>
        <taxon>Dinophyceae</taxon>
        <taxon>Suessiales</taxon>
        <taxon>Symbiodiniaceae</taxon>
        <taxon>Symbiodinium</taxon>
    </lineage>
</organism>
<dbReference type="EMBL" id="CAJNDS010000266">
    <property type="protein sequence ID" value="CAE7035654.1"/>
    <property type="molecule type" value="Genomic_DNA"/>
</dbReference>
<comment type="caution">
    <text evidence="10">The sequence shown here is derived from an EMBL/GenBank/DDBJ whole genome shotgun (WGS) entry which is preliminary data.</text>
</comment>
<dbReference type="Pfam" id="PF00226">
    <property type="entry name" value="DnaJ"/>
    <property type="match status" value="1"/>
</dbReference>
<feature type="domain" description="Plant heme peroxidase family profile" evidence="9">
    <location>
        <begin position="154"/>
        <end position="354"/>
    </location>
</feature>
<dbReference type="InterPro" id="IPR019794">
    <property type="entry name" value="Peroxidases_AS"/>
</dbReference>
<dbReference type="CDD" id="cd10747">
    <property type="entry name" value="DnaJ_C"/>
    <property type="match status" value="1"/>
</dbReference>
<dbReference type="Gene3D" id="1.10.420.10">
    <property type="entry name" value="Peroxidase, domain 2"/>
    <property type="match status" value="1"/>
</dbReference>
<dbReference type="GO" id="GO:0020037">
    <property type="term" value="F:heme binding"/>
    <property type="evidence" value="ECO:0007669"/>
    <property type="project" value="InterPro"/>
</dbReference>
<dbReference type="GO" id="GO:0051082">
    <property type="term" value="F:unfolded protein binding"/>
    <property type="evidence" value="ECO:0007669"/>
    <property type="project" value="InterPro"/>
</dbReference>
<dbReference type="CDD" id="cd06257">
    <property type="entry name" value="DnaJ"/>
    <property type="match status" value="1"/>
</dbReference>
<sequence>MALAATATAAGSAFSMMAAPQVSQSRVVALASGPSPAAPSGAGVAGVTGLVGAGLVASAALSRSAKPRSGKKNLVSMAARGGESSDALVKDLEALVKEKDCGAILVRLSWHDAGVFSDGKLKGGCPNAAMRFTDGGEGTFGANAGLPDVALGLLKPITEKYVPDTIGHADLWTLAANVAIKVMGGPDIKTRFGRKDAESSADSVESQVGRLPDGDKEIDHLREIFHPKGFTDKDIVALSGAHTVGSCHLDRSGFDGPWTEAPLKFDNSYFKEMLAKKYAEDTTEKGNPQFKDSETGTIMLISDLALLKDPAFKEHVEKYAADQDAYFKDFTAAWVKLQELGCSGLRDSLCHLAAGHYHEEPFRVDFDRLFSPCGEPKDLLQSAQAHFLTFAAPHEDQVGAAAVCTSPNDFGRSPVGISATLQSDGRGKVTIQVLCGEDAAMAAARAATTRKNVNMFCTVCFLQCPRLIVRKTGATSGEAVLACARSLFEQLEKEAETGQIGYIAPQMLDEGTPQERFRLLKTGGQFSRRAAEHGRREEFAEAIADLLRALLRPNLDETAREKLMRTMIDFLKKAEKKRSSSSADGDLSELFEALGMEDDGKDNADLDRAALKRTYRELSKKEHPDKNPESAERFNMIRDAYEILSDPVKMLLYDTGGMDLIKKYEKDGDGEIERVDNYEVTHDITLEEAYQGGEKEILVNRRVVCRSCRMRPDLQRCRKCQACPGERRQRQVWMDQWHYRVEEFEVPSDEKCTWDRQKLKMQIERGTMFGDRAHFPHMGSQLPKHIPGDALVTLRVKKHPVFKRLGDDLMVDVRISLYEALLGFKRELAHLDGHIVHFSMPRGDVLKPGAALEIQGEGMPHKEDPTSAGKLVIRFQIDFPQQISAEAGDALEAALGRLPGQQSRDVRLNQGKATGRNEL</sequence>
<evidence type="ECO:0000256" key="1">
    <source>
        <dbReference type="ARBA" id="ARBA00022559"/>
    </source>
</evidence>
<dbReference type="GO" id="GO:0006457">
    <property type="term" value="P:protein folding"/>
    <property type="evidence" value="ECO:0007669"/>
    <property type="project" value="InterPro"/>
</dbReference>
<keyword evidence="1" id="KW-0575">Peroxidase</keyword>
<feature type="region of interest" description="Disordered" evidence="7">
    <location>
        <begin position="193"/>
        <end position="213"/>
    </location>
</feature>
<keyword evidence="11" id="KW-1185">Reference proteome</keyword>
<dbReference type="PROSITE" id="PS00435">
    <property type="entry name" value="PEROXIDASE_1"/>
    <property type="match status" value="1"/>
</dbReference>
<keyword evidence="3" id="KW-0479">Metal-binding</keyword>
<dbReference type="FunFam" id="2.60.260.20:FF:000013">
    <property type="entry name" value="DnaJ subfamily B member 11"/>
    <property type="match status" value="1"/>
</dbReference>
<evidence type="ECO:0000256" key="3">
    <source>
        <dbReference type="ARBA" id="ARBA00022723"/>
    </source>
</evidence>
<dbReference type="InterPro" id="IPR044831">
    <property type="entry name" value="Ccp1-like"/>
</dbReference>
<dbReference type="PANTHER" id="PTHR31356">
    <property type="entry name" value="THYLAKOID LUMENAL 29 KDA PROTEIN, CHLOROPLASTIC-RELATED"/>
    <property type="match status" value="1"/>
</dbReference>
<dbReference type="SUPFAM" id="SSF46565">
    <property type="entry name" value="Chaperone J-domain"/>
    <property type="match status" value="1"/>
</dbReference>
<dbReference type="PRINTS" id="PR00459">
    <property type="entry name" value="ASPEROXIDASE"/>
</dbReference>
<gene>
    <name evidence="10" type="primary">CCP1</name>
    <name evidence="10" type="ORF">SNAT2548_LOCUS4325</name>
</gene>
<dbReference type="SMART" id="SM00271">
    <property type="entry name" value="DnaJ"/>
    <property type="match status" value="1"/>
</dbReference>
<dbReference type="Gene3D" id="2.60.260.20">
    <property type="entry name" value="Urease metallochaperone UreE, N-terminal domain"/>
    <property type="match status" value="2"/>
</dbReference>